<sequence length="117" mass="12808">MPRPLDRRPALLAPSPHPADAESEAPSTTAWPAPPIPTTLRLTHLHLTNALAPIAARRSGRREIYPSRARLGPSLFVKDINTARVEVGVWRRRWGGDGGAIRAETMCDTRDSEGLDV</sequence>
<proteinExistence type="predicted"/>
<keyword evidence="3" id="KW-1185">Reference proteome</keyword>
<evidence type="ECO:0000256" key="1">
    <source>
        <dbReference type="SAM" id="MobiDB-lite"/>
    </source>
</evidence>
<dbReference type="AlphaFoldDB" id="A0AAD7MKM3"/>
<accession>A0AAD7MKM3</accession>
<comment type="caution">
    <text evidence="2">The sequence shown here is derived from an EMBL/GenBank/DDBJ whole genome shotgun (WGS) entry which is preliminary data.</text>
</comment>
<protein>
    <submittedName>
        <fullName evidence="2">Uncharacterized protein</fullName>
    </submittedName>
</protein>
<name>A0AAD7MKM3_9AGAR</name>
<organism evidence="2 3">
    <name type="scientific">Mycena metata</name>
    <dbReference type="NCBI Taxonomy" id="1033252"/>
    <lineage>
        <taxon>Eukaryota</taxon>
        <taxon>Fungi</taxon>
        <taxon>Dikarya</taxon>
        <taxon>Basidiomycota</taxon>
        <taxon>Agaricomycotina</taxon>
        <taxon>Agaricomycetes</taxon>
        <taxon>Agaricomycetidae</taxon>
        <taxon>Agaricales</taxon>
        <taxon>Marasmiineae</taxon>
        <taxon>Mycenaceae</taxon>
        <taxon>Mycena</taxon>
    </lineage>
</organism>
<reference evidence="2" key="1">
    <citation type="submission" date="2023-03" db="EMBL/GenBank/DDBJ databases">
        <title>Massive genome expansion in bonnet fungi (Mycena s.s.) driven by repeated elements and novel gene families across ecological guilds.</title>
        <authorList>
            <consortium name="Lawrence Berkeley National Laboratory"/>
            <person name="Harder C.B."/>
            <person name="Miyauchi S."/>
            <person name="Viragh M."/>
            <person name="Kuo A."/>
            <person name="Thoen E."/>
            <person name="Andreopoulos B."/>
            <person name="Lu D."/>
            <person name="Skrede I."/>
            <person name="Drula E."/>
            <person name="Henrissat B."/>
            <person name="Morin E."/>
            <person name="Kohler A."/>
            <person name="Barry K."/>
            <person name="LaButti K."/>
            <person name="Morin E."/>
            <person name="Salamov A."/>
            <person name="Lipzen A."/>
            <person name="Mereny Z."/>
            <person name="Hegedus B."/>
            <person name="Baldrian P."/>
            <person name="Stursova M."/>
            <person name="Weitz H."/>
            <person name="Taylor A."/>
            <person name="Grigoriev I.V."/>
            <person name="Nagy L.G."/>
            <person name="Martin F."/>
            <person name="Kauserud H."/>
        </authorList>
    </citation>
    <scope>NUCLEOTIDE SEQUENCE</scope>
    <source>
        <strain evidence="2">CBHHK182m</strain>
    </source>
</reference>
<evidence type="ECO:0000313" key="3">
    <source>
        <dbReference type="Proteomes" id="UP001215598"/>
    </source>
</evidence>
<feature type="region of interest" description="Disordered" evidence="1">
    <location>
        <begin position="1"/>
        <end position="36"/>
    </location>
</feature>
<dbReference type="EMBL" id="JARKIB010000229">
    <property type="protein sequence ID" value="KAJ7721500.1"/>
    <property type="molecule type" value="Genomic_DNA"/>
</dbReference>
<evidence type="ECO:0000313" key="2">
    <source>
        <dbReference type="EMBL" id="KAJ7721500.1"/>
    </source>
</evidence>
<dbReference type="Proteomes" id="UP001215598">
    <property type="component" value="Unassembled WGS sequence"/>
</dbReference>
<gene>
    <name evidence="2" type="ORF">B0H16DRAFT_1738236</name>
</gene>